<protein>
    <recommendedName>
        <fullName evidence="1">HTH cro/C1-type domain-containing protein</fullName>
    </recommendedName>
</protein>
<evidence type="ECO:0000259" key="1">
    <source>
        <dbReference type="PROSITE" id="PS50943"/>
    </source>
</evidence>
<dbReference type="HOGENOM" id="CLU_2330123_0_0_9"/>
<evidence type="ECO:0000313" key="3">
    <source>
        <dbReference type="Proteomes" id="UP000001551"/>
    </source>
</evidence>
<feature type="domain" description="HTH cro/C1-type" evidence="1">
    <location>
        <begin position="50"/>
        <end position="84"/>
    </location>
</feature>
<dbReference type="EMBL" id="CP002400">
    <property type="protein sequence ID" value="ADU26490.1"/>
    <property type="molecule type" value="Genomic_DNA"/>
</dbReference>
<dbReference type="Proteomes" id="UP000001551">
    <property type="component" value="Chromosome"/>
</dbReference>
<evidence type="ECO:0000313" key="2">
    <source>
        <dbReference type="EMBL" id="ADU26490.1"/>
    </source>
</evidence>
<reference evidence="2 3" key="1">
    <citation type="submission" date="2010-12" db="EMBL/GenBank/DDBJ databases">
        <title>Complete sequence of Ethanoligenens harbinense YUAN-3.</title>
        <authorList>
            <person name="Lucas S."/>
            <person name="Copeland A."/>
            <person name="Lapidus A."/>
            <person name="Cheng J.-F."/>
            <person name="Bruce D."/>
            <person name="Goodwin L."/>
            <person name="Pitluck S."/>
            <person name="Chertkov O."/>
            <person name="Misra M."/>
            <person name="Detter J.C."/>
            <person name="Han C."/>
            <person name="Tapia R."/>
            <person name="Land M."/>
            <person name="Hauser L."/>
            <person name="Jeffries C."/>
            <person name="Kyrpides N."/>
            <person name="Ivanova N."/>
            <person name="Mikhailova N."/>
            <person name="Wang A."/>
            <person name="Mouttaki H."/>
            <person name="He Z."/>
            <person name="Zhou J."/>
            <person name="Hemme C.L."/>
            <person name="Woyke T."/>
        </authorList>
    </citation>
    <scope>NUCLEOTIDE SEQUENCE [LARGE SCALE GENOMIC DNA]</scope>
    <source>
        <strain evidence="3">DSM 18485 / JCM 12961 / CGMCC 1.5033 / YUAN-3</strain>
    </source>
</reference>
<name>E6U3S3_ETHHY</name>
<dbReference type="InterPro" id="IPR001387">
    <property type="entry name" value="Cro/C1-type_HTH"/>
</dbReference>
<dbReference type="PROSITE" id="PS50943">
    <property type="entry name" value="HTH_CROC1"/>
    <property type="match status" value="1"/>
</dbReference>
<organism evidence="2 3">
    <name type="scientific">Ethanoligenens harbinense (strain DSM 18485 / JCM 12961 / CGMCC 1.5033 / YUAN-3)</name>
    <dbReference type="NCBI Taxonomy" id="663278"/>
    <lineage>
        <taxon>Bacteria</taxon>
        <taxon>Bacillati</taxon>
        <taxon>Bacillota</taxon>
        <taxon>Clostridia</taxon>
        <taxon>Eubacteriales</taxon>
        <taxon>Oscillospiraceae</taxon>
        <taxon>Ethanoligenens</taxon>
    </lineage>
</organism>
<dbReference type="InterPro" id="IPR010982">
    <property type="entry name" value="Lambda_DNA-bd_dom_sf"/>
</dbReference>
<dbReference type="SUPFAM" id="SSF47413">
    <property type="entry name" value="lambda repressor-like DNA-binding domains"/>
    <property type="match status" value="1"/>
</dbReference>
<gene>
    <name evidence="2" type="ordered locus">Ethha_0931</name>
</gene>
<dbReference type="Gene3D" id="1.10.260.40">
    <property type="entry name" value="lambda repressor-like DNA-binding domains"/>
    <property type="match status" value="1"/>
</dbReference>
<dbReference type="eggNOG" id="ENOG5032Y2R">
    <property type="taxonomic scope" value="Bacteria"/>
</dbReference>
<accession>E6U3S3</accession>
<keyword evidence="3" id="KW-1185">Reference proteome</keyword>
<proteinExistence type="predicted"/>
<dbReference type="GO" id="GO:0003677">
    <property type="term" value="F:DNA binding"/>
    <property type="evidence" value="ECO:0007669"/>
    <property type="project" value="InterPro"/>
</dbReference>
<sequence length="97" mass="11450">MAEKHRESESLVRIGKLLESKRKSLGKQYKSREQFINKRSDELFRSEDWISLRHLYNIEHGKNWVSIEKLIILADALEEDPLDLFDEIVGIYRSSSS</sequence>
<dbReference type="KEGG" id="eha:Ethha_0931"/>
<dbReference type="RefSeq" id="WP_013484854.1">
    <property type="nucleotide sequence ID" value="NC_014828.1"/>
</dbReference>
<dbReference type="AlphaFoldDB" id="E6U3S3"/>